<dbReference type="GO" id="GO:0006508">
    <property type="term" value="P:proteolysis"/>
    <property type="evidence" value="ECO:0007669"/>
    <property type="project" value="UniProtKB-KW"/>
</dbReference>
<accession>A0A1W0ARG0</accession>
<dbReference type="GO" id="GO:0004222">
    <property type="term" value="F:metalloendopeptidase activity"/>
    <property type="evidence" value="ECO:0007669"/>
    <property type="project" value="InterPro"/>
</dbReference>
<keyword evidence="4 6" id="KW-0862">Zinc</keyword>
<proteinExistence type="inferred from homology"/>
<keyword evidence="2" id="KW-0479">Metal-binding</keyword>
<keyword evidence="7" id="KW-0472">Membrane</keyword>
<feature type="transmembrane region" description="Helical" evidence="7">
    <location>
        <begin position="203"/>
        <end position="225"/>
    </location>
</feature>
<keyword evidence="5 6" id="KW-0482">Metalloprotease</keyword>
<protein>
    <recommendedName>
        <fullName evidence="8">Peptidase M48 domain-containing protein</fullName>
    </recommendedName>
</protein>
<comment type="similarity">
    <text evidence="6">Belongs to the peptidase M48 family.</text>
</comment>
<evidence type="ECO:0000313" key="9">
    <source>
        <dbReference type="EMBL" id="ONM46037.1"/>
    </source>
</evidence>
<dbReference type="EMBL" id="MUMY01000035">
    <property type="protein sequence ID" value="ONM46037.1"/>
    <property type="molecule type" value="Genomic_DNA"/>
</dbReference>
<dbReference type="GO" id="GO:0046872">
    <property type="term" value="F:metal ion binding"/>
    <property type="evidence" value="ECO:0007669"/>
    <property type="project" value="UniProtKB-KW"/>
</dbReference>
<keyword evidence="3 6" id="KW-0378">Hydrolase</keyword>
<dbReference type="InterPro" id="IPR001915">
    <property type="entry name" value="Peptidase_M48"/>
</dbReference>
<name>A0A1W0ARG0_9NOCA</name>
<dbReference type="Proteomes" id="UP000188836">
    <property type="component" value="Unassembled WGS sequence"/>
</dbReference>
<keyword evidence="7" id="KW-1133">Transmembrane helix</keyword>
<keyword evidence="1 6" id="KW-0645">Protease</keyword>
<comment type="caution">
    <text evidence="9">The sequence shown here is derived from an EMBL/GenBank/DDBJ whole genome shotgun (WGS) entry which is preliminary data.</text>
</comment>
<dbReference type="RefSeq" id="WP_077121776.1">
    <property type="nucleotide sequence ID" value="NZ_LOKT01000019.1"/>
</dbReference>
<dbReference type="CDD" id="cd07326">
    <property type="entry name" value="M56_BlaR1_MecR1_like"/>
    <property type="match status" value="1"/>
</dbReference>
<keyword evidence="10" id="KW-1185">Reference proteome</keyword>
<evidence type="ECO:0000313" key="10">
    <source>
        <dbReference type="Proteomes" id="UP000188836"/>
    </source>
</evidence>
<evidence type="ECO:0000256" key="7">
    <source>
        <dbReference type="SAM" id="Phobius"/>
    </source>
</evidence>
<dbReference type="AlphaFoldDB" id="A0A1W0ARG0"/>
<dbReference type="PANTHER" id="PTHR34978">
    <property type="entry name" value="POSSIBLE SENSOR-TRANSDUCER PROTEIN BLAR"/>
    <property type="match status" value="1"/>
</dbReference>
<gene>
    <name evidence="9" type="ORF">B0T46_25195</name>
</gene>
<feature type="transmembrane region" description="Helical" evidence="7">
    <location>
        <begin position="38"/>
        <end position="63"/>
    </location>
</feature>
<dbReference type="PANTHER" id="PTHR34978:SF3">
    <property type="entry name" value="SLR0241 PROTEIN"/>
    <property type="match status" value="1"/>
</dbReference>
<evidence type="ECO:0000256" key="5">
    <source>
        <dbReference type="ARBA" id="ARBA00023049"/>
    </source>
</evidence>
<evidence type="ECO:0000256" key="1">
    <source>
        <dbReference type="ARBA" id="ARBA00022670"/>
    </source>
</evidence>
<evidence type="ECO:0000256" key="6">
    <source>
        <dbReference type="RuleBase" id="RU003983"/>
    </source>
</evidence>
<reference evidence="9 10" key="1">
    <citation type="journal article" date="2016" name="Antonie Van Leeuwenhoek">
        <title>Nocardia donostiensis sp. nov., isolated from human respiratory specimens.</title>
        <authorList>
            <person name="Ercibengoa M."/>
            <person name="Bell M."/>
            <person name="Marimon J.M."/>
            <person name="Humrighouse B."/>
            <person name="Klenk H.P."/>
            <person name="Potter G."/>
            <person name="Perez-Trallero E."/>
        </authorList>
    </citation>
    <scope>NUCLEOTIDE SEQUENCE [LARGE SCALE GENOMIC DNA]</scope>
    <source>
        <strain evidence="9 10">X1655</strain>
    </source>
</reference>
<sequence>MSAMVLPLLLAAALGATAVAGPWLLRAAAPVLMRVPRLTVLLLGGSLLLWLLTAAALCLTLAWTVTGPSVLPAPAADICQRCLDAASPFAPSTTIETGIPVVLLLVLPGLVLLLLLVVSAHRWLCRHRATLSVARAVVARARRTHIAGHAVLLIQDANPVVFSLPQRSGGIVVSDGLLAALEPVELAAVLEHEHAHLRQRHHLVLALLAGLVWPLRWVPLAAAIADTLPHYLEIAADNAARRHTGTPALAGALLKLGTPETGITLPTEAGLDSPVLHAAGPDRIRHLVAPATTGVAALPTALLALQLSAFTVVAAAIHGPYVYAALAGCPLPT</sequence>
<comment type="cofactor">
    <cofactor evidence="6">
        <name>Zn(2+)</name>
        <dbReference type="ChEBI" id="CHEBI:29105"/>
    </cofactor>
    <text evidence="6">Binds 1 zinc ion per subunit.</text>
</comment>
<evidence type="ECO:0000256" key="4">
    <source>
        <dbReference type="ARBA" id="ARBA00022833"/>
    </source>
</evidence>
<dbReference type="Pfam" id="PF01435">
    <property type="entry name" value="Peptidase_M48"/>
    <property type="match status" value="1"/>
</dbReference>
<keyword evidence="7" id="KW-0812">Transmembrane</keyword>
<dbReference type="STRING" id="1538463.B0T36_23035"/>
<feature type="transmembrane region" description="Helical" evidence="7">
    <location>
        <begin position="6"/>
        <end position="26"/>
    </location>
</feature>
<dbReference type="Gene3D" id="3.30.2010.10">
    <property type="entry name" value="Metalloproteases ('zincins'), catalytic domain"/>
    <property type="match status" value="1"/>
</dbReference>
<evidence type="ECO:0000256" key="3">
    <source>
        <dbReference type="ARBA" id="ARBA00022801"/>
    </source>
</evidence>
<evidence type="ECO:0000259" key="8">
    <source>
        <dbReference type="Pfam" id="PF01435"/>
    </source>
</evidence>
<evidence type="ECO:0000256" key="2">
    <source>
        <dbReference type="ARBA" id="ARBA00022723"/>
    </source>
</evidence>
<organism evidence="9 10">
    <name type="scientific">Nocardia donostiensis</name>
    <dbReference type="NCBI Taxonomy" id="1538463"/>
    <lineage>
        <taxon>Bacteria</taxon>
        <taxon>Bacillati</taxon>
        <taxon>Actinomycetota</taxon>
        <taxon>Actinomycetes</taxon>
        <taxon>Mycobacteriales</taxon>
        <taxon>Nocardiaceae</taxon>
        <taxon>Nocardia</taxon>
    </lineage>
</organism>
<feature type="domain" description="Peptidase M48" evidence="8">
    <location>
        <begin position="164"/>
        <end position="212"/>
    </location>
</feature>
<dbReference type="InterPro" id="IPR052173">
    <property type="entry name" value="Beta-lactam_resp_regulator"/>
</dbReference>
<feature type="transmembrane region" description="Helical" evidence="7">
    <location>
        <begin position="98"/>
        <end position="118"/>
    </location>
</feature>
<dbReference type="OrthoDB" id="9785340at2"/>